<keyword evidence="6 8" id="KW-0472">Membrane</keyword>
<dbReference type="PANTHER" id="PTHR42865">
    <property type="entry name" value="PROTON/GLUTAMATE-ASPARTATE SYMPORTER"/>
    <property type="match status" value="1"/>
</dbReference>
<evidence type="ECO:0000256" key="1">
    <source>
        <dbReference type="ARBA" id="ARBA00004651"/>
    </source>
</evidence>
<evidence type="ECO:0000256" key="2">
    <source>
        <dbReference type="ARBA" id="ARBA00022448"/>
    </source>
</evidence>
<protein>
    <submittedName>
        <fullName evidence="9">Dicarboxylate/amino acid:cation symporter</fullName>
    </submittedName>
</protein>
<evidence type="ECO:0000256" key="7">
    <source>
        <dbReference type="SAM" id="MobiDB-lite"/>
    </source>
</evidence>
<dbReference type="EMBL" id="JBDIME010000016">
    <property type="protein sequence ID" value="MEN2791354.1"/>
    <property type="molecule type" value="Genomic_DNA"/>
</dbReference>
<evidence type="ECO:0000256" key="8">
    <source>
        <dbReference type="SAM" id="Phobius"/>
    </source>
</evidence>
<feature type="transmembrane region" description="Helical" evidence="8">
    <location>
        <begin position="227"/>
        <end position="251"/>
    </location>
</feature>
<dbReference type="InterPro" id="IPR001991">
    <property type="entry name" value="Na-dicarboxylate_symporter"/>
</dbReference>
<gene>
    <name evidence="9" type="ORF">ABC974_17090</name>
</gene>
<keyword evidence="2" id="KW-0813">Transport</keyword>
<accession>A0ABU9Y6E3</accession>
<evidence type="ECO:0000256" key="5">
    <source>
        <dbReference type="ARBA" id="ARBA00022989"/>
    </source>
</evidence>
<evidence type="ECO:0000256" key="6">
    <source>
        <dbReference type="ARBA" id="ARBA00023136"/>
    </source>
</evidence>
<proteinExistence type="predicted"/>
<dbReference type="PANTHER" id="PTHR42865:SF7">
    <property type="entry name" value="PROTON_GLUTAMATE-ASPARTATE SYMPORTER"/>
    <property type="match status" value="1"/>
</dbReference>
<feature type="transmembrane region" description="Helical" evidence="8">
    <location>
        <begin position="159"/>
        <end position="184"/>
    </location>
</feature>
<evidence type="ECO:0000256" key="4">
    <source>
        <dbReference type="ARBA" id="ARBA00022692"/>
    </source>
</evidence>
<keyword evidence="3" id="KW-1003">Cell membrane</keyword>
<evidence type="ECO:0000313" key="9">
    <source>
        <dbReference type="EMBL" id="MEN2791354.1"/>
    </source>
</evidence>
<dbReference type="InterPro" id="IPR036458">
    <property type="entry name" value="Na:dicarbo_symporter_sf"/>
</dbReference>
<dbReference type="Proteomes" id="UP001419910">
    <property type="component" value="Unassembled WGS sequence"/>
</dbReference>
<keyword evidence="4 8" id="KW-0812">Transmembrane</keyword>
<feature type="transmembrane region" description="Helical" evidence="8">
    <location>
        <begin position="356"/>
        <end position="380"/>
    </location>
</feature>
<keyword evidence="5 8" id="KW-1133">Transmembrane helix</keyword>
<dbReference type="Pfam" id="PF00375">
    <property type="entry name" value="SDF"/>
    <property type="match status" value="1"/>
</dbReference>
<feature type="transmembrane region" description="Helical" evidence="8">
    <location>
        <begin position="40"/>
        <end position="71"/>
    </location>
</feature>
<dbReference type="SUPFAM" id="SSF118215">
    <property type="entry name" value="Proton glutamate symport protein"/>
    <property type="match status" value="1"/>
</dbReference>
<comment type="caution">
    <text evidence="9">The sequence shown here is derived from an EMBL/GenBank/DDBJ whole genome shotgun (WGS) entry which is preliminary data.</text>
</comment>
<feature type="transmembrane region" description="Helical" evidence="8">
    <location>
        <begin position="196"/>
        <end position="215"/>
    </location>
</feature>
<reference evidence="9 10" key="1">
    <citation type="submission" date="2024-05" db="EMBL/GenBank/DDBJ databases">
        <authorList>
            <person name="Liu Q."/>
            <person name="Xin Y.-H."/>
        </authorList>
    </citation>
    <scope>NUCLEOTIDE SEQUENCE [LARGE SCALE GENOMIC DNA]</scope>
    <source>
        <strain evidence="9 10">CGMCC 1.10181</strain>
    </source>
</reference>
<comment type="subcellular location">
    <subcellularLocation>
        <location evidence="1">Cell membrane</location>
        <topology evidence="1">Multi-pass membrane protein</topology>
    </subcellularLocation>
</comment>
<evidence type="ECO:0000313" key="10">
    <source>
        <dbReference type="Proteomes" id="UP001419910"/>
    </source>
</evidence>
<dbReference type="PRINTS" id="PR00173">
    <property type="entry name" value="EDTRNSPORT"/>
</dbReference>
<feature type="transmembrane region" description="Helical" evidence="8">
    <location>
        <begin position="314"/>
        <end position="336"/>
    </location>
</feature>
<dbReference type="RefSeq" id="WP_343892390.1">
    <property type="nucleotide sequence ID" value="NZ_BAAAEH010000059.1"/>
</dbReference>
<sequence>MRRSLTPYILLALLLGLLVGWICSATLDDGGAGTARLRDIVYGLGIVTATFLRLIKMIIAPLVFSTLVAGLAHMRDKAMLGRVGLRVLLWFVGASFISLLLGLLLVNVLHPGVGLNLPLPPVGASTPVQATGFDMAKFLTHIVPSSIIEAMAGNDVLPIVIFSLFFGIAIAAVGDAAAPVLRGVEALMAIMLKMTGYVMQFAPIAVFAAVAGALADRGPRVIGQLGYFMGSFYLGLAVLWVLLIGLGYLVIGRRIWSLLSCVRAPLLLAFSTASSEAAYPQTLAALERFGVPGRIGSFVLPLGYSFNLDGTMTYMTFASLFVAQAYGIPLSLGQQFSMLLVLMVTSKGSAGVPRASLVIIAAVMPMFGIPDAGLLLILAVDHFLDMARTATNVLGNAIAASVVTQWEGALGDEVPLAGDSAEASAESPMEPCVEFDATK</sequence>
<keyword evidence="10" id="KW-1185">Reference proteome</keyword>
<name>A0ABU9Y6E3_9SPHN</name>
<evidence type="ECO:0000256" key="3">
    <source>
        <dbReference type="ARBA" id="ARBA00022475"/>
    </source>
</evidence>
<organism evidence="9 10">
    <name type="scientific">Sphingomonas oligophenolica</name>
    <dbReference type="NCBI Taxonomy" id="301154"/>
    <lineage>
        <taxon>Bacteria</taxon>
        <taxon>Pseudomonadati</taxon>
        <taxon>Pseudomonadota</taxon>
        <taxon>Alphaproteobacteria</taxon>
        <taxon>Sphingomonadales</taxon>
        <taxon>Sphingomonadaceae</taxon>
        <taxon>Sphingomonas</taxon>
    </lineage>
</organism>
<feature type="region of interest" description="Disordered" evidence="7">
    <location>
        <begin position="420"/>
        <end position="439"/>
    </location>
</feature>
<feature type="transmembrane region" description="Helical" evidence="8">
    <location>
        <begin position="83"/>
        <end position="109"/>
    </location>
</feature>
<dbReference type="Gene3D" id="1.10.3860.10">
    <property type="entry name" value="Sodium:dicarboxylate symporter"/>
    <property type="match status" value="1"/>
</dbReference>